<feature type="region of interest" description="Disordered" evidence="1">
    <location>
        <begin position="81"/>
        <end position="159"/>
    </location>
</feature>
<feature type="compositionally biased region" description="Basic and acidic residues" evidence="1">
    <location>
        <begin position="140"/>
        <end position="159"/>
    </location>
</feature>
<comment type="caution">
    <text evidence="2">The sequence shown here is derived from an EMBL/GenBank/DDBJ whole genome shotgun (WGS) entry which is preliminary data.</text>
</comment>
<reference evidence="2" key="1">
    <citation type="journal article" date="2021" name="IMA Fungus">
        <title>Genomic characterization of three marine fungi, including Emericellopsis atlantica sp. nov. with signatures of a generalist lifestyle and marine biomass degradation.</title>
        <authorList>
            <person name="Hagestad O.C."/>
            <person name="Hou L."/>
            <person name="Andersen J.H."/>
            <person name="Hansen E.H."/>
            <person name="Altermark B."/>
            <person name="Li C."/>
            <person name="Kuhnert E."/>
            <person name="Cox R.J."/>
            <person name="Crous P.W."/>
            <person name="Spatafora J.W."/>
            <person name="Lail K."/>
            <person name="Amirebrahimi M."/>
            <person name="Lipzen A."/>
            <person name="Pangilinan J."/>
            <person name="Andreopoulos W."/>
            <person name="Hayes R.D."/>
            <person name="Ng V."/>
            <person name="Grigoriev I.V."/>
            <person name="Jackson S.A."/>
            <person name="Sutton T.D.S."/>
            <person name="Dobson A.D.W."/>
            <person name="Rama T."/>
        </authorList>
    </citation>
    <scope>NUCLEOTIDE SEQUENCE</scope>
    <source>
        <strain evidence="2">TRa018bII</strain>
    </source>
</reference>
<dbReference type="AlphaFoldDB" id="A0A9P7YU46"/>
<dbReference type="EMBL" id="MU251361">
    <property type="protein sequence ID" value="KAG9239118.1"/>
    <property type="molecule type" value="Genomic_DNA"/>
</dbReference>
<feature type="compositionally biased region" description="Polar residues" evidence="1">
    <location>
        <begin position="1"/>
        <end position="10"/>
    </location>
</feature>
<dbReference type="OrthoDB" id="3437607at2759"/>
<dbReference type="Proteomes" id="UP000824998">
    <property type="component" value="Unassembled WGS sequence"/>
</dbReference>
<protein>
    <submittedName>
        <fullName evidence="2">Uncharacterized protein</fullName>
    </submittedName>
</protein>
<evidence type="ECO:0000313" key="3">
    <source>
        <dbReference type="Proteomes" id="UP000824998"/>
    </source>
</evidence>
<evidence type="ECO:0000313" key="2">
    <source>
        <dbReference type="EMBL" id="KAG9239118.1"/>
    </source>
</evidence>
<evidence type="ECO:0000256" key="1">
    <source>
        <dbReference type="SAM" id="MobiDB-lite"/>
    </source>
</evidence>
<organism evidence="2 3">
    <name type="scientific">Amylocarpus encephaloides</name>
    <dbReference type="NCBI Taxonomy" id="45428"/>
    <lineage>
        <taxon>Eukaryota</taxon>
        <taxon>Fungi</taxon>
        <taxon>Dikarya</taxon>
        <taxon>Ascomycota</taxon>
        <taxon>Pezizomycotina</taxon>
        <taxon>Leotiomycetes</taxon>
        <taxon>Helotiales</taxon>
        <taxon>Helotiales incertae sedis</taxon>
        <taxon>Amylocarpus</taxon>
    </lineage>
</organism>
<keyword evidence="3" id="KW-1185">Reference proteome</keyword>
<name>A0A9P7YU46_9HELO</name>
<gene>
    <name evidence="2" type="ORF">BJ875DRAFT_448966</name>
</gene>
<sequence length="159" mass="18007">MPSSHTQTPREYQVYNDDLSPDSQPQTPAHLPESRHRSRYHSSFTAPTNRHSRRWRHWLTNNHDGAGADLSEARIETVLATPSRRTRGGRSGSPTGMQSEGFQGLYGGRENGDDEQSWVDGVRVDNAEARLFSPAAIGNDNERSLDDTPEREDWRSHLR</sequence>
<proteinExistence type="predicted"/>
<feature type="region of interest" description="Disordered" evidence="1">
    <location>
        <begin position="1"/>
        <end position="54"/>
    </location>
</feature>
<accession>A0A9P7YU46</accession>